<dbReference type="PANTHER" id="PTHR31270:SF1">
    <property type="entry name" value="GLUTAMINYL-PEPTIDE CYCLOTRANSFERASE"/>
    <property type="match status" value="1"/>
</dbReference>
<gene>
    <name evidence="1" type="ORF">ACFQZ6_01325</name>
</gene>
<proteinExistence type="predicted"/>
<dbReference type="EMBL" id="JBHTEB010000001">
    <property type="protein sequence ID" value="MFD0312891.1"/>
    <property type="molecule type" value="Genomic_DNA"/>
</dbReference>
<dbReference type="RefSeq" id="WP_381604472.1">
    <property type="nucleotide sequence ID" value="NZ_JBHTEB010000001.1"/>
</dbReference>
<dbReference type="SUPFAM" id="SSF50969">
    <property type="entry name" value="YVTN repeat-like/Quinoprotein amine dehydrogenase"/>
    <property type="match status" value="1"/>
</dbReference>
<dbReference type="Pfam" id="PF05096">
    <property type="entry name" value="Glu_cyclase_2"/>
    <property type="match status" value="1"/>
</dbReference>
<dbReference type="InterPro" id="IPR011044">
    <property type="entry name" value="Quino_amine_DH_bsu"/>
</dbReference>
<reference evidence="2" key="1">
    <citation type="journal article" date="2019" name="Int. J. Syst. Evol. Microbiol.">
        <title>The Global Catalogue of Microorganisms (GCM) 10K type strain sequencing project: providing services to taxonomists for standard genome sequencing and annotation.</title>
        <authorList>
            <consortium name="The Broad Institute Genomics Platform"/>
            <consortium name="The Broad Institute Genome Sequencing Center for Infectious Disease"/>
            <person name="Wu L."/>
            <person name="Ma J."/>
        </authorList>
    </citation>
    <scope>NUCLEOTIDE SEQUENCE [LARGE SCALE GENOMIC DNA]</scope>
    <source>
        <strain evidence="2">CGMCC 4.7400</strain>
    </source>
</reference>
<evidence type="ECO:0000313" key="1">
    <source>
        <dbReference type="EMBL" id="MFD0312891.1"/>
    </source>
</evidence>
<keyword evidence="2" id="KW-1185">Reference proteome</keyword>
<dbReference type="PANTHER" id="PTHR31270">
    <property type="entry name" value="GLUTAMINYL-PEPTIDE CYCLOTRANSFERASE"/>
    <property type="match status" value="1"/>
</dbReference>
<dbReference type="InterPro" id="IPR007788">
    <property type="entry name" value="QCT"/>
</dbReference>
<dbReference type="Proteomes" id="UP001597023">
    <property type="component" value="Unassembled WGS sequence"/>
</dbReference>
<evidence type="ECO:0000313" key="2">
    <source>
        <dbReference type="Proteomes" id="UP001597023"/>
    </source>
</evidence>
<name>A0ABW2W504_9ACTN</name>
<protein>
    <submittedName>
        <fullName evidence="1">Glutaminyl-peptide cyclotransferase</fullName>
    </submittedName>
</protein>
<accession>A0ABW2W504</accession>
<sequence length="277" mass="29288">MRAPVLRGSAVVAVVSGVLVAAALAVGGREPDGSGGAVRLRARVLEVLPHDPGAYTQGLEVRGGRLYESTGRFGKSTVTVGAPGKDPAVRVRLPPGFFGEGLTVVGRGVWQLTWRNGVAVERDARTLREIRRVRYPGEGWGICYQAGRGRVVTSDGSAWLTYRDPESLAVTGRVRVIMPGGGPVRSLNELECVGDSVYANVFERQRIVRVDADSGRVTGDIDASGLLEPGERAGAGVLNGIAALPGGEEFWLTGKNWPKMFRVRFDAAAAEGGNGPE</sequence>
<organism evidence="1 2">
    <name type="scientific">Streptomyces flavalbus</name>
    <dbReference type="NCBI Taxonomy" id="2665155"/>
    <lineage>
        <taxon>Bacteria</taxon>
        <taxon>Bacillati</taxon>
        <taxon>Actinomycetota</taxon>
        <taxon>Actinomycetes</taxon>
        <taxon>Kitasatosporales</taxon>
        <taxon>Streptomycetaceae</taxon>
        <taxon>Streptomyces</taxon>
    </lineage>
</organism>
<comment type="caution">
    <text evidence="1">The sequence shown here is derived from an EMBL/GenBank/DDBJ whole genome shotgun (WGS) entry which is preliminary data.</text>
</comment>